<dbReference type="SUPFAM" id="SSF48350">
    <property type="entry name" value="GTPase activation domain, GAP"/>
    <property type="match status" value="1"/>
</dbReference>
<dbReference type="Proteomes" id="UP000076738">
    <property type="component" value="Unassembled WGS sequence"/>
</dbReference>
<dbReference type="GO" id="GO:0005096">
    <property type="term" value="F:GTPase activator activity"/>
    <property type="evidence" value="ECO:0007669"/>
    <property type="project" value="TreeGrafter"/>
</dbReference>
<dbReference type="EMBL" id="KV417409">
    <property type="protein sequence ID" value="KZO89449.1"/>
    <property type="molecule type" value="Genomic_DNA"/>
</dbReference>
<dbReference type="PANTHER" id="PTHR14149">
    <property type="entry name" value="RAS GTPASE-ACTIVATING PROTEIN WITH IQ MOTIF"/>
    <property type="match status" value="1"/>
</dbReference>
<dbReference type="GO" id="GO:0110085">
    <property type="term" value="C:mitotic actomyosin contractile ring"/>
    <property type="evidence" value="ECO:0007669"/>
    <property type="project" value="TreeGrafter"/>
</dbReference>
<evidence type="ECO:0000313" key="1">
    <source>
        <dbReference type="EMBL" id="KZO89449.1"/>
    </source>
</evidence>
<dbReference type="AlphaFoldDB" id="A0A167FG34"/>
<accession>A0A167FG34</accession>
<dbReference type="GO" id="GO:1903479">
    <property type="term" value="P:mitotic actomyosin contractile ring assembly actin filament organization"/>
    <property type="evidence" value="ECO:0007669"/>
    <property type="project" value="TreeGrafter"/>
</dbReference>
<evidence type="ECO:0000313" key="2">
    <source>
        <dbReference type="EMBL" id="KZO89452.1"/>
    </source>
</evidence>
<dbReference type="GO" id="GO:0051015">
    <property type="term" value="F:actin filament binding"/>
    <property type="evidence" value="ECO:0007669"/>
    <property type="project" value="TreeGrafter"/>
</dbReference>
<reference evidence="1 3" key="1">
    <citation type="journal article" date="2016" name="Mol. Biol. Evol.">
        <title>Comparative Genomics of Early-Diverging Mushroom-Forming Fungi Provides Insights into the Origins of Lignocellulose Decay Capabilities.</title>
        <authorList>
            <person name="Nagy L.G."/>
            <person name="Riley R."/>
            <person name="Tritt A."/>
            <person name="Adam C."/>
            <person name="Daum C."/>
            <person name="Floudas D."/>
            <person name="Sun H."/>
            <person name="Yadav J.S."/>
            <person name="Pangilinan J."/>
            <person name="Larsson K.H."/>
            <person name="Matsuura K."/>
            <person name="Barry K."/>
            <person name="Labutti K."/>
            <person name="Kuo R."/>
            <person name="Ohm R.A."/>
            <person name="Bhattacharya S.S."/>
            <person name="Shirouzu T."/>
            <person name="Yoshinaga Y."/>
            <person name="Martin F.M."/>
            <person name="Grigoriev I.V."/>
            <person name="Hibbett D.S."/>
        </authorList>
    </citation>
    <scope>NUCLEOTIDE SEQUENCE [LARGE SCALE GENOMIC DNA]</scope>
    <source>
        <strain evidence="1 3">TUFC12733</strain>
    </source>
</reference>
<keyword evidence="3" id="KW-1185">Reference proteome</keyword>
<sequence length="153" mass="17857">MATKRKLELYQQLFYLPQTRGEYLARLFFRMSRVELAGKAKHTVKQVTFFCCGQRCEEYLMLKLFQHAILEEVRSAPTIDDVVESHPMFLSIALQYVRPEQVSWLRETLCNLVDEIIGQPAFNPVTDRVVIYRAVIKVQRRYTLASPAANRSL</sequence>
<dbReference type="GO" id="GO:0005516">
    <property type="term" value="F:calmodulin binding"/>
    <property type="evidence" value="ECO:0007669"/>
    <property type="project" value="TreeGrafter"/>
</dbReference>
<organism evidence="1 3">
    <name type="scientific">Calocera viscosa (strain TUFC12733)</name>
    <dbReference type="NCBI Taxonomy" id="1330018"/>
    <lineage>
        <taxon>Eukaryota</taxon>
        <taxon>Fungi</taxon>
        <taxon>Dikarya</taxon>
        <taxon>Basidiomycota</taxon>
        <taxon>Agaricomycotina</taxon>
        <taxon>Dacrymycetes</taxon>
        <taxon>Dacrymycetales</taxon>
        <taxon>Dacrymycetaceae</taxon>
        <taxon>Calocera</taxon>
    </lineage>
</organism>
<evidence type="ECO:0000313" key="3">
    <source>
        <dbReference type="Proteomes" id="UP000076738"/>
    </source>
</evidence>
<dbReference type="STRING" id="1330018.A0A167FG34"/>
<dbReference type="InterPro" id="IPR008936">
    <property type="entry name" value="Rho_GTPase_activation_prot"/>
</dbReference>
<proteinExistence type="predicted"/>
<dbReference type="PANTHER" id="PTHR14149:SF14">
    <property type="entry name" value="CALPONIN-HOMOLOGY (CH) DOMAIN-CONTAINING PROTEIN"/>
    <property type="match status" value="1"/>
</dbReference>
<name>A0A167FG34_CALVF</name>
<protein>
    <submittedName>
        <fullName evidence="1">Uncharacterized protein</fullName>
    </submittedName>
</protein>
<dbReference type="EMBL" id="KV417408">
    <property type="protein sequence ID" value="KZO89452.1"/>
    <property type="molecule type" value="Genomic_DNA"/>
</dbReference>
<dbReference type="OrthoDB" id="775356at2759"/>
<dbReference type="Gene3D" id="1.10.506.10">
    <property type="entry name" value="GTPase Activation - p120gap, domain 1"/>
    <property type="match status" value="1"/>
</dbReference>
<gene>
    <name evidence="2" type="ORF">CALVIDRAFT_574163</name>
    <name evidence="1" type="ORF">CALVIDRAFT_574165</name>
</gene>